<gene>
    <name evidence="4" type="ORF">RS694_10210</name>
</gene>
<dbReference type="InterPro" id="IPR025392">
    <property type="entry name" value="DUF4124"/>
</dbReference>
<evidence type="ECO:0000313" key="4">
    <source>
        <dbReference type="EMBL" id="APW44799.1"/>
    </source>
</evidence>
<evidence type="ECO:0000256" key="1">
    <source>
        <dbReference type="SAM" id="MobiDB-lite"/>
    </source>
</evidence>
<keyword evidence="2" id="KW-0732">Signal</keyword>
<dbReference type="AlphaFoldDB" id="A0A1P8KFM4"/>
<feature type="compositionally biased region" description="Low complexity" evidence="1">
    <location>
        <begin position="59"/>
        <end position="84"/>
    </location>
</feature>
<name>A0A1P8KFM4_9BURK</name>
<feature type="domain" description="DUF4124" evidence="3">
    <location>
        <begin position="12"/>
        <end position="76"/>
    </location>
</feature>
<accession>A0A1P8KFM4</accession>
<feature type="chain" id="PRO_5010368270" evidence="2">
    <location>
        <begin position="22"/>
        <end position="172"/>
    </location>
</feature>
<proteinExistence type="predicted"/>
<dbReference type="eggNOG" id="ENOG5032662">
    <property type="taxonomic scope" value="Bacteria"/>
</dbReference>
<dbReference type="Pfam" id="PF13511">
    <property type="entry name" value="DUF4124"/>
    <property type="match status" value="1"/>
</dbReference>
<sequence length="172" mass="18279">MKLLPTLLSVVLACTCATAFAQWQWIDKDGRKVFSDRAPPADILDKNILKRPAGRGVSTPTPVAEASEAAAPNAPAAPAAGAGPKTSGVDKELEAKKKLAADAELAKKKAEEERITKAKIENCARAKQAKATFDSGVRMSRTNAKGEREIMDDAAREAEGKRIHAIITADCQ</sequence>
<feature type="region of interest" description="Disordered" evidence="1">
    <location>
        <begin position="52"/>
        <end position="94"/>
    </location>
</feature>
<evidence type="ECO:0000313" key="5">
    <source>
        <dbReference type="Proteomes" id="UP000186110"/>
    </source>
</evidence>
<protein>
    <submittedName>
        <fullName evidence="4">DUF4124 domain-containing protein</fullName>
    </submittedName>
</protein>
<reference evidence="4 5" key="1">
    <citation type="submission" date="2017-01" db="EMBL/GenBank/DDBJ databases">
        <authorList>
            <person name="Mah S.A."/>
            <person name="Swanson W.J."/>
            <person name="Moy G.W."/>
            <person name="Vacquier V.D."/>
        </authorList>
    </citation>
    <scope>NUCLEOTIDE SEQUENCE [LARGE SCALE GENOMIC DNA]</scope>
    <source>
        <strain evidence="4 5">DSM 22694</strain>
    </source>
</reference>
<dbReference type="RefSeq" id="WP_029705648.1">
    <property type="nucleotide sequence ID" value="NZ_CP019239.1"/>
</dbReference>
<dbReference type="STRING" id="1484693.RS694_10210"/>
<evidence type="ECO:0000256" key="2">
    <source>
        <dbReference type="SAM" id="SignalP"/>
    </source>
</evidence>
<dbReference type="EMBL" id="CP019239">
    <property type="protein sequence ID" value="APW44799.1"/>
    <property type="molecule type" value="Genomic_DNA"/>
</dbReference>
<dbReference type="Proteomes" id="UP000186110">
    <property type="component" value="Chromosome"/>
</dbReference>
<evidence type="ECO:0000259" key="3">
    <source>
        <dbReference type="Pfam" id="PF13511"/>
    </source>
</evidence>
<organism evidence="4 5">
    <name type="scientific">Rhodoferax saidenbachensis</name>
    <dbReference type="NCBI Taxonomy" id="1484693"/>
    <lineage>
        <taxon>Bacteria</taxon>
        <taxon>Pseudomonadati</taxon>
        <taxon>Pseudomonadota</taxon>
        <taxon>Betaproteobacteria</taxon>
        <taxon>Burkholderiales</taxon>
        <taxon>Comamonadaceae</taxon>
        <taxon>Rhodoferax</taxon>
    </lineage>
</organism>
<dbReference type="KEGG" id="rsb:RS694_10210"/>
<feature type="signal peptide" evidence="2">
    <location>
        <begin position="1"/>
        <end position="21"/>
    </location>
</feature>
<keyword evidence="5" id="KW-1185">Reference proteome</keyword>